<dbReference type="PROSITE" id="PS00237">
    <property type="entry name" value="G_PROTEIN_RECEP_F1_1"/>
    <property type="match status" value="1"/>
</dbReference>
<dbReference type="KEGG" id="pmrn:116953362"/>
<accession>S4S0V8</accession>
<evidence type="ECO:0000259" key="14">
    <source>
        <dbReference type="PROSITE" id="PS50262"/>
    </source>
</evidence>
<evidence type="ECO:0000313" key="15">
    <source>
        <dbReference type="Ensembl" id="ENSPMAP00000011100.1"/>
    </source>
</evidence>
<dbReference type="InterPro" id="IPR000276">
    <property type="entry name" value="GPCR_Rhodpsn"/>
</dbReference>
<feature type="transmembrane region" description="Helical" evidence="13">
    <location>
        <begin position="48"/>
        <end position="71"/>
    </location>
</feature>
<keyword evidence="4 12" id="KW-0812">Transmembrane</keyword>
<feature type="transmembrane region" description="Helical" evidence="13">
    <location>
        <begin position="200"/>
        <end position="219"/>
    </location>
</feature>
<evidence type="ECO:0000313" key="18">
    <source>
        <dbReference type="RefSeq" id="XP_032829394.1"/>
    </source>
</evidence>
<dbReference type="GeneTree" id="ENSGT01140000282530"/>
<gene>
    <name evidence="15 17 18" type="primary">LOC116953362</name>
</gene>
<keyword evidence="7 13" id="KW-0472">Membrane</keyword>
<dbReference type="Proteomes" id="UP001318040">
    <property type="component" value="Chromosome 51"/>
</dbReference>
<dbReference type="Gene3D" id="1.20.1070.10">
    <property type="entry name" value="Rhodopsin 7-helix transmembrane proteins"/>
    <property type="match status" value="1"/>
</dbReference>
<dbReference type="GeneID" id="116953362"/>
<keyword evidence="6 12" id="KW-0297">G-protein coupled receptor</keyword>
<keyword evidence="8" id="KW-0564">Palmitate</keyword>
<evidence type="ECO:0000256" key="5">
    <source>
        <dbReference type="ARBA" id="ARBA00022989"/>
    </source>
</evidence>
<dbReference type="PANTHER" id="PTHR22750">
    <property type="entry name" value="G-PROTEIN COUPLED RECEPTOR"/>
    <property type="match status" value="1"/>
</dbReference>
<evidence type="ECO:0000256" key="8">
    <source>
        <dbReference type="ARBA" id="ARBA00023139"/>
    </source>
</evidence>
<keyword evidence="9" id="KW-0325">Glycoprotein</keyword>
<feature type="transmembrane region" description="Helical" evidence="13">
    <location>
        <begin position="251"/>
        <end position="270"/>
    </location>
</feature>
<evidence type="ECO:0000313" key="17">
    <source>
        <dbReference type="RefSeq" id="XP_032829393.1"/>
    </source>
</evidence>
<evidence type="ECO:0000256" key="10">
    <source>
        <dbReference type="ARBA" id="ARBA00023224"/>
    </source>
</evidence>
<dbReference type="PRINTS" id="PR00237">
    <property type="entry name" value="GPCRRHODOPSN"/>
</dbReference>
<evidence type="ECO:0000256" key="13">
    <source>
        <dbReference type="SAM" id="Phobius"/>
    </source>
</evidence>
<feature type="transmembrane region" description="Helical" evidence="13">
    <location>
        <begin position="80"/>
        <end position="103"/>
    </location>
</feature>
<feature type="domain" description="G-protein coupled receptors family 1 profile" evidence="14">
    <location>
        <begin position="62"/>
        <end position="302"/>
    </location>
</feature>
<dbReference type="GO" id="GO:0004930">
    <property type="term" value="F:G protein-coupled receptor activity"/>
    <property type="evidence" value="ECO:0007669"/>
    <property type="project" value="UniProtKB-KW"/>
</dbReference>
<evidence type="ECO:0000256" key="3">
    <source>
        <dbReference type="ARBA" id="ARBA00022553"/>
    </source>
</evidence>
<dbReference type="PRINTS" id="PR00644">
    <property type="entry name" value="GPRORPHANR"/>
</dbReference>
<keyword evidence="2" id="KW-1003">Cell membrane</keyword>
<keyword evidence="5 13" id="KW-1133">Transmembrane helix</keyword>
<dbReference type="Ensembl" id="ENSPMAT00000011146.1">
    <property type="protein sequence ID" value="ENSPMAP00000011100.1"/>
    <property type="gene ID" value="ENSPMAG00000010119.1"/>
</dbReference>
<evidence type="ECO:0000256" key="1">
    <source>
        <dbReference type="ARBA" id="ARBA00004651"/>
    </source>
</evidence>
<reference evidence="15" key="2">
    <citation type="submission" date="2025-05" db="UniProtKB">
        <authorList>
            <consortium name="Ensembl"/>
        </authorList>
    </citation>
    <scope>IDENTIFICATION</scope>
</reference>
<dbReference type="OMA" id="ELIVNPW"/>
<dbReference type="Pfam" id="PF00001">
    <property type="entry name" value="7tm_1"/>
    <property type="match status" value="1"/>
</dbReference>
<evidence type="ECO:0000256" key="6">
    <source>
        <dbReference type="ARBA" id="ARBA00023040"/>
    </source>
</evidence>
<keyword evidence="16" id="KW-1185">Reference proteome</keyword>
<comment type="subcellular location">
    <subcellularLocation>
        <location evidence="1">Cell membrane</location>
        <topology evidence="1">Multi-pass membrane protein</topology>
    </subcellularLocation>
</comment>
<dbReference type="InterPro" id="IPR017452">
    <property type="entry name" value="GPCR_Rhodpsn_7TM"/>
</dbReference>
<dbReference type="InterPro" id="IPR000723">
    <property type="entry name" value="GPR_3/6/12_orphan"/>
</dbReference>
<proteinExistence type="inferred from homology"/>
<evidence type="ECO:0000256" key="7">
    <source>
        <dbReference type="ARBA" id="ARBA00023136"/>
    </source>
</evidence>
<dbReference type="GO" id="GO:0005886">
    <property type="term" value="C:plasma membrane"/>
    <property type="evidence" value="ECO:0007669"/>
    <property type="project" value="UniProtKB-SubCell"/>
</dbReference>
<organism evidence="15">
    <name type="scientific">Petromyzon marinus</name>
    <name type="common">Sea lamprey</name>
    <dbReference type="NCBI Taxonomy" id="7757"/>
    <lineage>
        <taxon>Eukaryota</taxon>
        <taxon>Metazoa</taxon>
        <taxon>Chordata</taxon>
        <taxon>Craniata</taxon>
        <taxon>Vertebrata</taxon>
        <taxon>Cyclostomata</taxon>
        <taxon>Hyperoartia</taxon>
        <taxon>Petromyzontiformes</taxon>
        <taxon>Petromyzontidae</taxon>
        <taxon>Petromyzon</taxon>
    </lineage>
</organism>
<sequence>MNEDVSNLSARLTPSAAMIMEGSVDGSNSSSSLAAASVVPSFSSVNPWDVALCVTGSLIACENAVVVAVIVHSPALREPMFLLIGSLATADLLAGLGLIFYFVFQYVYQSDASSLVSVGLLVASFSASVSSLLSITIDRYLSLYYALTYHSERTMSCTYIMLATTWGASLVLGALPSLGWNCLRDFASCSIIRPLTKNHVVFLSVTFLFVFAIMLQLYAQICKIVCRHAQQIAVQHHFLATSHYVTTKKGVSTLAIILGTFAACWMPFSIYSLIGDLSFPSVYTYATLLPATYNSVINPIIYAFRNQDIQKALWILCCGCLSTNVPFRARTPSDV</sequence>
<dbReference type="AlphaFoldDB" id="S4S0V8"/>
<protein>
    <submittedName>
        <fullName evidence="15">G protein-coupled receptor 185 b</fullName>
    </submittedName>
    <submittedName>
        <fullName evidence="17 18">G-protein coupled receptor 12-like</fullName>
    </submittedName>
</protein>
<keyword evidence="10 12" id="KW-0807">Transducer</keyword>
<dbReference type="RefSeq" id="XP_032829393.1">
    <property type="nucleotide sequence ID" value="XM_032973502.1"/>
</dbReference>
<evidence type="ECO:0000313" key="16">
    <source>
        <dbReference type="Proteomes" id="UP001318040"/>
    </source>
</evidence>
<evidence type="ECO:0000256" key="12">
    <source>
        <dbReference type="RuleBase" id="RU000688"/>
    </source>
</evidence>
<feature type="transmembrane region" description="Helical" evidence="13">
    <location>
        <begin position="115"/>
        <end position="137"/>
    </location>
</feature>
<dbReference type="SUPFAM" id="SSF81321">
    <property type="entry name" value="Family A G protein-coupled receptor-like"/>
    <property type="match status" value="1"/>
</dbReference>
<feature type="transmembrane region" description="Helical" evidence="13">
    <location>
        <begin position="282"/>
        <end position="304"/>
    </location>
</feature>
<dbReference type="PRINTS" id="PR00649">
    <property type="entry name" value="GPR6ORPHANR"/>
</dbReference>
<keyword evidence="3" id="KW-0597">Phosphoprotein</keyword>
<evidence type="ECO:0000256" key="2">
    <source>
        <dbReference type="ARBA" id="ARBA00022475"/>
    </source>
</evidence>
<dbReference type="STRING" id="7757.ENSPMAP00000011100"/>
<dbReference type="RefSeq" id="XP_032829394.1">
    <property type="nucleotide sequence ID" value="XM_032973503.1"/>
</dbReference>
<evidence type="ECO:0000256" key="11">
    <source>
        <dbReference type="ARBA" id="ARBA00023288"/>
    </source>
</evidence>
<keyword evidence="11" id="KW-0449">Lipoprotein</keyword>
<feature type="transmembrane region" description="Helical" evidence="13">
    <location>
        <begin position="158"/>
        <end position="180"/>
    </location>
</feature>
<dbReference type="OrthoDB" id="10042731at2759"/>
<evidence type="ECO:0000256" key="4">
    <source>
        <dbReference type="ARBA" id="ARBA00022692"/>
    </source>
</evidence>
<dbReference type="InterPro" id="IPR001151">
    <property type="entry name" value="GPR6"/>
</dbReference>
<evidence type="ECO:0000256" key="9">
    <source>
        <dbReference type="ARBA" id="ARBA00023180"/>
    </source>
</evidence>
<comment type="similarity">
    <text evidence="12">Belongs to the G-protein coupled receptor 1 family.</text>
</comment>
<name>S4S0V8_PETMA</name>
<keyword evidence="12" id="KW-0675">Receptor</keyword>
<reference evidence="17 18" key="1">
    <citation type="submission" date="2025-04" db="UniProtKB">
        <authorList>
            <consortium name="RefSeq"/>
        </authorList>
    </citation>
    <scope>IDENTIFICATION</scope>
    <source>
        <tissue evidence="17 18">Sperm</tissue>
    </source>
</reference>
<dbReference type="HOGENOM" id="CLU_065071_0_0_1"/>
<dbReference type="PROSITE" id="PS50262">
    <property type="entry name" value="G_PROTEIN_RECEP_F1_2"/>
    <property type="match status" value="1"/>
</dbReference>